<dbReference type="STRING" id="1075417.SAMN05421823_107151"/>
<dbReference type="OrthoDB" id="1163416at2"/>
<keyword evidence="1" id="KW-0240">DNA-directed RNA polymerase</keyword>
<name>A0A1G9LSS2_9BACT</name>
<dbReference type="EMBL" id="FNFO01000007">
    <property type="protein sequence ID" value="SDL64824.1"/>
    <property type="molecule type" value="Genomic_DNA"/>
</dbReference>
<dbReference type="InterPro" id="IPR013325">
    <property type="entry name" value="RNA_pol_sigma_r2"/>
</dbReference>
<evidence type="ECO:0000313" key="2">
    <source>
        <dbReference type="Proteomes" id="UP000198510"/>
    </source>
</evidence>
<protein>
    <submittedName>
        <fullName evidence="1">DNA-directed RNA polymerase specialized sigma subunit, sigma24 family</fullName>
    </submittedName>
</protein>
<dbReference type="GO" id="GO:0006352">
    <property type="term" value="P:DNA-templated transcription initiation"/>
    <property type="evidence" value="ECO:0007669"/>
    <property type="project" value="InterPro"/>
</dbReference>
<proteinExistence type="predicted"/>
<dbReference type="Gene3D" id="1.10.1740.10">
    <property type="match status" value="1"/>
</dbReference>
<dbReference type="RefSeq" id="WP_089684480.1">
    <property type="nucleotide sequence ID" value="NZ_FNFO01000007.1"/>
</dbReference>
<organism evidence="1 2">
    <name type="scientific">Catalinimonas alkaloidigena</name>
    <dbReference type="NCBI Taxonomy" id="1075417"/>
    <lineage>
        <taxon>Bacteria</taxon>
        <taxon>Pseudomonadati</taxon>
        <taxon>Bacteroidota</taxon>
        <taxon>Cytophagia</taxon>
        <taxon>Cytophagales</taxon>
        <taxon>Catalimonadaceae</taxon>
        <taxon>Catalinimonas</taxon>
    </lineage>
</organism>
<sequence length="184" mass="21244">MTENLVLEPVVEDQGAVREALFLDLYQRAFPVVARYVGRRGGSFDEAKDVFQDALVIYYEKRVAGTLTLHASDKSYLVGIAKYLWGHRYREEMQHVSLDLTDDWTGEEAAAPSSTRLLRFLETAGQKCMELLRAFYYDQLPLREIATQFGYAGVRSATVRKYKCLEKVRDTVKEKSLQYEDFFD</sequence>
<evidence type="ECO:0000313" key="1">
    <source>
        <dbReference type="EMBL" id="SDL64824.1"/>
    </source>
</evidence>
<dbReference type="SUPFAM" id="SSF88946">
    <property type="entry name" value="Sigma2 domain of RNA polymerase sigma factors"/>
    <property type="match status" value="1"/>
</dbReference>
<keyword evidence="1" id="KW-0804">Transcription</keyword>
<keyword evidence="2" id="KW-1185">Reference proteome</keyword>
<dbReference type="GO" id="GO:0000428">
    <property type="term" value="C:DNA-directed RNA polymerase complex"/>
    <property type="evidence" value="ECO:0007669"/>
    <property type="project" value="UniProtKB-KW"/>
</dbReference>
<dbReference type="AlphaFoldDB" id="A0A1G9LSS2"/>
<dbReference type="Proteomes" id="UP000198510">
    <property type="component" value="Unassembled WGS sequence"/>
</dbReference>
<dbReference type="GO" id="GO:0003700">
    <property type="term" value="F:DNA-binding transcription factor activity"/>
    <property type="evidence" value="ECO:0007669"/>
    <property type="project" value="InterPro"/>
</dbReference>
<reference evidence="1 2" key="1">
    <citation type="submission" date="2016-10" db="EMBL/GenBank/DDBJ databases">
        <authorList>
            <person name="de Groot N.N."/>
        </authorList>
    </citation>
    <scope>NUCLEOTIDE SEQUENCE [LARGE SCALE GENOMIC DNA]</scope>
    <source>
        <strain evidence="1 2">DSM 25186</strain>
    </source>
</reference>
<accession>A0A1G9LSS2</accession>
<gene>
    <name evidence="1" type="ORF">SAMN05421823_107151</name>
</gene>